<dbReference type="SUPFAM" id="SSF53098">
    <property type="entry name" value="Ribonuclease H-like"/>
    <property type="match status" value="1"/>
</dbReference>
<dbReference type="STRING" id="50990.A0A4Y7Q3V8"/>
<protein>
    <submittedName>
        <fullName evidence="4">Piwi-domain-containing protein</fullName>
    </submittedName>
</protein>
<sequence length="928" mass="102734">MSNIQRGTRGGGRGRGQGRGGGRGGRGNASSSGASGPRGAPRGRGGPPGLFTPVNASTTLEPRLSAREQDALISSFNSLTTAEGRPVRPGFGKLGTAIKVRANFFAVKYPKNTILYDYTVNITPKTDVGRLKKRIFELLEGSVDLAPFLHDIAHDRSQRVVSRRKLPDPFVINVPFYEDGEGQPRPGARVYEVEICDPRELNSKDLDRYLAGDPAFVNWDVQPIISAFNLITSQHAAKQGVICGKNRYFFPDQTFPLSLGVEAWKGYYSSVRPAYKQLMVNVNVCMSAFYVPTSKLSDAIMEFQRRSQGAVPAFFVGKVKVSTSHLGYRMKKPIKAIENTPATQKFFDCAELGGRVSVAQYFERKYKIKLQHGKDLPLINIGNKTKDNFVPAELCEIEPGQAFRGVLDERATAEMIKYACNPPAVNATAITQDGLGKLGFPQQATPMEGFGVSISTEMTVVPARVLPPPSVEYKSGPARVADGSWNILGVKFSVGARFGKSNCAILVVPDGGRDDFTGPQDPSLKAVVTGFLDKCRNSGMVVENELPNLRFTKPLPKLTPQDPFRTAAIEEIQTTVRSLPTRPQLLLVFLSNQDRNVYPGLKRLFDVQMGIHSVCMLMSKVKNPKGQDQYFSNNALKVNAKLGGINHKLQSSSIKSLSKTMLVGMDVTHPGANTVKGTPSIAGVVASCDDQFTQYPASLRIQESRVEMIQEVKEMMTERLKEYQERMKGLPQKILIYRDGVSEGQFDIVRTQELPQIQRAIASFANYRPKLTIIICGKRHHARFYPTEQTAMDRTGNNKAGTVVDSGVTAVYDFDFYLQAHAGLQGTTRPTHYTVVHDENKMTADELQQLTNHISYLWARATKSVSLIPPAYWADQVCERGRCYLHQILPPTPGSRESKMSEEQIWRRAEELWGNGIHTNLCKTMFYL</sequence>
<dbReference type="Pfam" id="PF16486">
    <property type="entry name" value="ArgoN"/>
    <property type="match status" value="1"/>
</dbReference>
<keyword evidence="5" id="KW-1185">Reference proteome</keyword>
<feature type="region of interest" description="Disordered" evidence="1">
    <location>
        <begin position="1"/>
        <end position="56"/>
    </location>
</feature>
<dbReference type="SMART" id="SM00950">
    <property type="entry name" value="Piwi"/>
    <property type="match status" value="1"/>
</dbReference>
<dbReference type="SMART" id="SM01163">
    <property type="entry name" value="DUF1785"/>
    <property type="match status" value="1"/>
</dbReference>
<dbReference type="AlphaFoldDB" id="A0A4Y7Q3V8"/>
<dbReference type="Pfam" id="PF08699">
    <property type="entry name" value="ArgoL1"/>
    <property type="match status" value="1"/>
</dbReference>
<dbReference type="Gene3D" id="3.30.420.10">
    <property type="entry name" value="Ribonuclease H-like superfamily/Ribonuclease H"/>
    <property type="match status" value="1"/>
</dbReference>
<evidence type="ECO:0000259" key="3">
    <source>
        <dbReference type="PROSITE" id="PS50822"/>
    </source>
</evidence>
<evidence type="ECO:0000313" key="4">
    <source>
        <dbReference type="EMBL" id="TDL21938.1"/>
    </source>
</evidence>
<dbReference type="InterPro" id="IPR014811">
    <property type="entry name" value="ArgoL1"/>
</dbReference>
<dbReference type="InterPro" id="IPR036085">
    <property type="entry name" value="PAZ_dom_sf"/>
</dbReference>
<feature type="compositionally biased region" description="Gly residues" evidence="1">
    <location>
        <begin position="8"/>
        <end position="27"/>
    </location>
</feature>
<evidence type="ECO:0000259" key="2">
    <source>
        <dbReference type="PROSITE" id="PS50821"/>
    </source>
</evidence>
<feature type="compositionally biased region" description="Low complexity" evidence="1">
    <location>
        <begin position="28"/>
        <end position="40"/>
    </location>
</feature>
<dbReference type="InterPro" id="IPR003100">
    <property type="entry name" value="PAZ_dom"/>
</dbReference>
<dbReference type="PROSITE" id="PS50822">
    <property type="entry name" value="PIWI"/>
    <property type="match status" value="1"/>
</dbReference>
<dbReference type="OrthoDB" id="10252740at2759"/>
<dbReference type="GO" id="GO:0003723">
    <property type="term" value="F:RNA binding"/>
    <property type="evidence" value="ECO:0007669"/>
    <property type="project" value="InterPro"/>
</dbReference>
<dbReference type="VEuPathDB" id="FungiDB:BD410DRAFT_749113"/>
<dbReference type="Proteomes" id="UP000294933">
    <property type="component" value="Unassembled WGS sequence"/>
</dbReference>
<name>A0A4Y7Q3V8_9AGAM</name>
<dbReference type="CDD" id="cd02846">
    <property type="entry name" value="PAZ_argonaute_like"/>
    <property type="match status" value="1"/>
</dbReference>
<dbReference type="Pfam" id="PF02171">
    <property type="entry name" value="Piwi"/>
    <property type="match status" value="1"/>
</dbReference>
<gene>
    <name evidence="4" type="ORF">BD410DRAFT_749113</name>
</gene>
<feature type="domain" description="PAZ" evidence="2">
    <location>
        <begin position="299"/>
        <end position="399"/>
    </location>
</feature>
<dbReference type="InterPro" id="IPR032472">
    <property type="entry name" value="ArgoL2"/>
</dbReference>
<dbReference type="InterPro" id="IPR012337">
    <property type="entry name" value="RNaseH-like_sf"/>
</dbReference>
<dbReference type="InterPro" id="IPR036397">
    <property type="entry name" value="RNaseH_sf"/>
</dbReference>
<dbReference type="CDD" id="cd04657">
    <property type="entry name" value="Piwi_ago-like"/>
    <property type="match status" value="1"/>
</dbReference>
<proteinExistence type="predicted"/>
<dbReference type="InterPro" id="IPR003165">
    <property type="entry name" value="Piwi"/>
</dbReference>
<dbReference type="SUPFAM" id="SSF101690">
    <property type="entry name" value="PAZ domain"/>
    <property type="match status" value="1"/>
</dbReference>
<dbReference type="PROSITE" id="PS50821">
    <property type="entry name" value="PAZ"/>
    <property type="match status" value="1"/>
</dbReference>
<dbReference type="Pfam" id="PF16488">
    <property type="entry name" value="ArgoL2"/>
    <property type="match status" value="1"/>
</dbReference>
<dbReference type="EMBL" id="ML170177">
    <property type="protein sequence ID" value="TDL21938.1"/>
    <property type="molecule type" value="Genomic_DNA"/>
</dbReference>
<reference evidence="4 5" key="1">
    <citation type="submission" date="2018-06" db="EMBL/GenBank/DDBJ databases">
        <title>A transcriptomic atlas of mushroom development highlights an independent origin of complex multicellularity.</title>
        <authorList>
            <consortium name="DOE Joint Genome Institute"/>
            <person name="Krizsan K."/>
            <person name="Almasi E."/>
            <person name="Merenyi Z."/>
            <person name="Sahu N."/>
            <person name="Viragh M."/>
            <person name="Koszo T."/>
            <person name="Mondo S."/>
            <person name="Kiss B."/>
            <person name="Balint B."/>
            <person name="Kues U."/>
            <person name="Barry K."/>
            <person name="Hegedus J.C."/>
            <person name="Henrissat B."/>
            <person name="Johnson J."/>
            <person name="Lipzen A."/>
            <person name="Ohm R."/>
            <person name="Nagy I."/>
            <person name="Pangilinan J."/>
            <person name="Yan J."/>
            <person name="Xiong Y."/>
            <person name="Grigoriev I.V."/>
            <person name="Hibbett D.S."/>
            <person name="Nagy L.G."/>
        </authorList>
    </citation>
    <scope>NUCLEOTIDE SEQUENCE [LARGE SCALE GENOMIC DNA]</scope>
    <source>
        <strain evidence="4 5">SZMC22713</strain>
    </source>
</reference>
<dbReference type="Gene3D" id="3.40.50.2300">
    <property type="match status" value="1"/>
</dbReference>
<accession>A0A4Y7Q3V8</accession>
<evidence type="ECO:0000256" key="1">
    <source>
        <dbReference type="SAM" id="MobiDB-lite"/>
    </source>
</evidence>
<feature type="domain" description="Piwi" evidence="3">
    <location>
        <begin position="585"/>
        <end position="886"/>
    </location>
</feature>
<dbReference type="InterPro" id="IPR032474">
    <property type="entry name" value="Argonaute_N"/>
</dbReference>
<dbReference type="Pfam" id="PF02170">
    <property type="entry name" value="PAZ"/>
    <property type="match status" value="1"/>
</dbReference>
<evidence type="ECO:0000313" key="5">
    <source>
        <dbReference type="Proteomes" id="UP000294933"/>
    </source>
</evidence>
<dbReference type="PANTHER" id="PTHR22891">
    <property type="entry name" value="EUKARYOTIC TRANSLATION INITIATION FACTOR 2C"/>
    <property type="match status" value="1"/>
</dbReference>
<dbReference type="InterPro" id="IPR045246">
    <property type="entry name" value="Piwi_ago-like"/>
</dbReference>
<dbReference type="Gene3D" id="2.170.260.10">
    <property type="entry name" value="paz domain"/>
    <property type="match status" value="1"/>
</dbReference>
<organism evidence="4 5">
    <name type="scientific">Rickenella mellea</name>
    <dbReference type="NCBI Taxonomy" id="50990"/>
    <lineage>
        <taxon>Eukaryota</taxon>
        <taxon>Fungi</taxon>
        <taxon>Dikarya</taxon>
        <taxon>Basidiomycota</taxon>
        <taxon>Agaricomycotina</taxon>
        <taxon>Agaricomycetes</taxon>
        <taxon>Hymenochaetales</taxon>
        <taxon>Rickenellaceae</taxon>
        <taxon>Rickenella</taxon>
    </lineage>
</organism>